<dbReference type="Proteomes" id="UP000032800">
    <property type="component" value="Chromosome I"/>
</dbReference>
<evidence type="ECO:0000313" key="13">
    <source>
        <dbReference type="EMBL" id="CEI58846.1"/>
    </source>
</evidence>
<keyword evidence="12" id="KW-0472">Membrane</keyword>
<dbReference type="KEGG" id="plc:PAD_284"/>
<keyword evidence="12" id="KW-0812">Transmembrane</keyword>
<keyword evidence="7" id="KW-0067">ATP-binding</keyword>
<evidence type="ECO:0000256" key="6">
    <source>
        <dbReference type="ARBA" id="ARBA00022741"/>
    </source>
</evidence>
<dbReference type="NCBIfam" id="TIGR00211">
    <property type="entry name" value="glyS"/>
    <property type="match status" value="1"/>
</dbReference>
<name>A0A8D9JQA5_9GAMM</name>
<evidence type="ECO:0000256" key="2">
    <source>
        <dbReference type="ARBA" id="ARBA00011209"/>
    </source>
</evidence>
<evidence type="ECO:0000256" key="8">
    <source>
        <dbReference type="ARBA" id="ARBA00022917"/>
    </source>
</evidence>
<dbReference type="AlphaFoldDB" id="A0A8D9JQA5"/>
<reference evidence="13 14" key="1">
    <citation type="journal article" date="2015" name="Genome Biol. Evol.">
        <title>Genome evolution in the primary endosymbiont of whiteflies sheds light on their divergence.</title>
        <authorList>
            <person name="Santos-Garcia D."/>
            <person name="Vargas-Chavez C."/>
            <person name="Moya A."/>
            <person name="Latorre A."/>
            <person name="Silva"/>
            <person name="F J."/>
        </authorList>
    </citation>
    <scope>NUCLEOTIDE SEQUENCE [LARGE SCALE GENOMIC DNA]</scope>
    <source>
        <strain evidence="14">AD-VLC</strain>
    </source>
</reference>
<dbReference type="PANTHER" id="PTHR30075:SF2">
    <property type="entry name" value="GLYCINE--TRNA LIGASE, CHLOROPLASTIC_MITOCHONDRIAL 2"/>
    <property type="match status" value="1"/>
</dbReference>
<evidence type="ECO:0000313" key="14">
    <source>
        <dbReference type="Proteomes" id="UP000032800"/>
    </source>
</evidence>
<dbReference type="RefSeq" id="WP_219848833.1">
    <property type="nucleotide sequence ID" value="NZ_LN649255.1"/>
</dbReference>
<gene>
    <name evidence="13" type="primary">glyS</name>
    <name evidence="13" type="ORF">PAD_284</name>
</gene>
<feature type="transmembrane region" description="Helical" evidence="12">
    <location>
        <begin position="622"/>
        <end position="644"/>
    </location>
</feature>
<evidence type="ECO:0000256" key="3">
    <source>
        <dbReference type="ARBA" id="ARBA00012829"/>
    </source>
</evidence>
<dbReference type="PANTHER" id="PTHR30075">
    <property type="entry name" value="GLYCYL-TRNA SYNTHETASE"/>
    <property type="match status" value="1"/>
</dbReference>
<dbReference type="EMBL" id="LN649255">
    <property type="protein sequence ID" value="CEI58846.1"/>
    <property type="molecule type" value="Genomic_DNA"/>
</dbReference>
<evidence type="ECO:0000256" key="10">
    <source>
        <dbReference type="ARBA" id="ARBA00031650"/>
    </source>
</evidence>
<accession>A0A8D9JQA5</accession>
<organism evidence="13 14">
    <name type="scientific">Candidatus Portiera aleyrodidarum</name>
    <name type="common">primary endosymbiont of Bemisia tabaci</name>
    <dbReference type="NCBI Taxonomy" id="91844"/>
    <lineage>
        <taxon>Bacteria</taxon>
        <taxon>Pseudomonadati</taxon>
        <taxon>Pseudomonadota</taxon>
        <taxon>Gammaproteobacteria</taxon>
        <taxon>Candidatus Johnevansiales</taxon>
        <taxon>Candidatus Johnevansiaceae</taxon>
        <taxon>Candidatus Portiera</taxon>
    </lineage>
</organism>
<comment type="similarity">
    <text evidence="1">Belongs to the class-II aminoacyl-tRNA synthetase family.</text>
</comment>
<evidence type="ECO:0000256" key="9">
    <source>
        <dbReference type="ARBA" id="ARBA00023146"/>
    </source>
</evidence>
<dbReference type="InterPro" id="IPR006194">
    <property type="entry name" value="Gly-tRNA-synth_heterodimer"/>
</dbReference>
<dbReference type="GO" id="GO:0005829">
    <property type="term" value="C:cytosol"/>
    <property type="evidence" value="ECO:0007669"/>
    <property type="project" value="TreeGrafter"/>
</dbReference>
<dbReference type="InterPro" id="IPR015944">
    <property type="entry name" value="Gly-tRNA-synth_bsu"/>
</dbReference>
<keyword evidence="12" id="KW-1133">Transmembrane helix</keyword>
<comment type="catalytic activity">
    <reaction evidence="11">
        <text>tRNA(Gly) + glycine + ATP = glycyl-tRNA(Gly) + AMP + diphosphate</text>
        <dbReference type="Rhea" id="RHEA:16013"/>
        <dbReference type="Rhea" id="RHEA-COMP:9664"/>
        <dbReference type="Rhea" id="RHEA-COMP:9683"/>
        <dbReference type="ChEBI" id="CHEBI:30616"/>
        <dbReference type="ChEBI" id="CHEBI:33019"/>
        <dbReference type="ChEBI" id="CHEBI:57305"/>
        <dbReference type="ChEBI" id="CHEBI:78442"/>
        <dbReference type="ChEBI" id="CHEBI:78522"/>
        <dbReference type="ChEBI" id="CHEBI:456215"/>
        <dbReference type="EC" id="6.1.1.14"/>
    </reaction>
</comment>
<keyword evidence="9" id="KW-0030">Aminoacyl-tRNA synthetase</keyword>
<evidence type="ECO:0000256" key="1">
    <source>
        <dbReference type="ARBA" id="ARBA00008226"/>
    </source>
</evidence>
<dbReference type="Pfam" id="PF02092">
    <property type="entry name" value="tRNA_synt_2f"/>
    <property type="match status" value="1"/>
</dbReference>
<protein>
    <recommendedName>
        <fullName evidence="4">Glycine--tRNA ligase beta subunit</fullName>
        <ecNumber evidence="3">6.1.1.14</ecNumber>
    </recommendedName>
    <alternativeName>
        <fullName evidence="10">Glycyl-tRNA synthetase beta subunit</fullName>
    </alternativeName>
</protein>
<evidence type="ECO:0000256" key="4">
    <source>
        <dbReference type="ARBA" id="ARBA00022032"/>
    </source>
</evidence>
<evidence type="ECO:0000256" key="12">
    <source>
        <dbReference type="SAM" id="Phobius"/>
    </source>
</evidence>
<dbReference type="GO" id="GO:0004820">
    <property type="term" value="F:glycine-tRNA ligase activity"/>
    <property type="evidence" value="ECO:0007669"/>
    <property type="project" value="UniProtKB-EC"/>
</dbReference>
<sequence length="651" mass="78747">MNNLLIEIGFEDLPNNYHNLLNNFIKNLRTNFYKEYFSFKSIKIFTTSKRIALLINNILSKKELVYKKELYIKNIIQISLNILLNNKSNFQKMRWGKNNYKFIRPVNWLLVLFNNDVIKINLFNFISNRKSYGHVIHYNKEIILNNSNEYLLKLKYPGYTLVDFNYRLEIIRNMILYLAKKNNLLVNLDKKILVYIAKLVEWPVAMIITFNKIFKKLPKEILIFLIKDKKKSFNLFYKKNLITNKYIIIVNLNTLNKHKLILNNEKNINIFFNDILFFLLYDFKKKLYERYKDLELVIFQYKLGSLADKTRRIINSIKKYILYIGGNLKLAIRSAYLSKCDFITSFVKEFNFFKGFIGSYYSFINKEKKEVYKTIYQQYLPNKYNNLLPYTKEGISLSLSNKFDDLIGYFYIGYIPSSSADIFFTRRIAYRILKIIIFNEYNLDLFLLINYSISQYNNYILNKNIFIKQILKFLLEKIIYLIKKNNMNKKIYFSIKSTSFCPYDLFRRIKNINFLLNKKKLIYKIIFLNKRIINFIKKYKNLYKTLFLFKKVNIKFFKKNLEYNLFNSINFYINNFYYLIKKGICNYKDIFFYIYLIYKKTNYFINNIKIFRTKNIFSKNNILLLIYINNIFITLADFIGLVGFEPTTKGL</sequence>
<evidence type="ECO:0000256" key="5">
    <source>
        <dbReference type="ARBA" id="ARBA00022598"/>
    </source>
</evidence>
<keyword evidence="6" id="KW-0547">Nucleotide-binding</keyword>
<keyword evidence="8" id="KW-0648">Protein biosynthesis</keyword>
<evidence type="ECO:0000256" key="7">
    <source>
        <dbReference type="ARBA" id="ARBA00022840"/>
    </source>
</evidence>
<keyword evidence="5 13" id="KW-0436">Ligase</keyword>
<evidence type="ECO:0000256" key="11">
    <source>
        <dbReference type="ARBA" id="ARBA00047937"/>
    </source>
</evidence>
<comment type="subunit">
    <text evidence="2">Tetramer of two alpha and two beta subunits.</text>
</comment>
<dbReference type="EC" id="6.1.1.14" evidence="3"/>
<dbReference type="PROSITE" id="PS50861">
    <property type="entry name" value="AA_TRNA_LIGASE_II_GLYAB"/>
    <property type="match status" value="1"/>
</dbReference>
<dbReference type="GO" id="GO:0006426">
    <property type="term" value="P:glycyl-tRNA aminoacylation"/>
    <property type="evidence" value="ECO:0007669"/>
    <property type="project" value="InterPro"/>
</dbReference>
<dbReference type="GO" id="GO:0005524">
    <property type="term" value="F:ATP binding"/>
    <property type="evidence" value="ECO:0007669"/>
    <property type="project" value="UniProtKB-KW"/>
</dbReference>
<proteinExistence type="inferred from homology"/>